<dbReference type="InterPro" id="IPR036603">
    <property type="entry name" value="RBP11-like"/>
</dbReference>
<dbReference type="EMBL" id="JABGBP010000194">
    <property type="protein sequence ID" value="NOL60347.1"/>
    <property type="molecule type" value="Genomic_DNA"/>
</dbReference>
<dbReference type="GO" id="GO:0046983">
    <property type="term" value="F:protein dimerization activity"/>
    <property type="evidence" value="ECO:0007669"/>
    <property type="project" value="InterPro"/>
</dbReference>
<evidence type="ECO:0000313" key="5">
    <source>
        <dbReference type="EMBL" id="NOL60347.1"/>
    </source>
</evidence>
<keyword evidence="3" id="KW-0804">Transcription</keyword>
<organism evidence="5 6">
    <name type="scientific">Ferroplasma acidiphilum</name>
    <dbReference type="NCBI Taxonomy" id="74969"/>
    <lineage>
        <taxon>Archaea</taxon>
        <taxon>Methanobacteriati</taxon>
        <taxon>Thermoplasmatota</taxon>
        <taxon>Thermoplasmata</taxon>
        <taxon>Thermoplasmatales</taxon>
        <taxon>Ferroplasmaceae</taxon>
        <taxon>Ferroplasma</taxon>
    </lineage>
</organism>
<dbReference type="Gene3D" id="3.30.1360.10">
    <property type="entry name" value="RNA polymerase, RBP11-like subunit"/>
    <property type="match status" value="1"/>
</dbReference>
<evidence type="ECO:0000256" key="2">
    <source>
        <dbReference type="ARBA" id="ARBA00022490"/>
    </source>
</evidence>
<gene>
    <name evidence="5" type="ORF">HLB00_05800</name>
</gene>
<dbReference type="Proteomes" id="UP000546917">
    <property type="component" value="Unassembled WGS sequence"/>
</dbReference>
<dbReference type="AlphaFoldDB" id="A0A7K4FQE7"/>
<dbReference type="SUPFAM" id="SSF55257">
    <property type="entry name" value="RBP11-like subunits of RNA polymerase"/>
    <property type="match status" value="1"/>
</dbReference>
<feature type="non-terminal residue" evidence="5">
    <location>
        <position position="1"/>
    </location>
</feature>
<comment type="caution">
    <text evidence="5">The sequence shown here is derived from an EMBL/GenBank/DDBJ whole genome shotgun (WGS) entry which is preliminary data.</text>
</comment>
<dbReference type="InterPro" id="IPR011263">
    <property type="entry name" value="DNA-dir_RNA_pol_RpoA/D/Rpb3"/>
</dbReference>
<evidence type="ECO:0000256" key="1">
    <source>
        <dbReference type="ARBA" id="ARBA00022478"/>
    </source>
</evidence>
<sequence length="38" mass="4381">KFIFKFETDGSLKASDVLSYALHRLENRFTALMESLSD</sequence>
<evidence type="ECO:0000259" key="4">
    <source>
        <dbReference type="Pfam" id="PF01193"/>
    </source>
</evidence>
<dbReference type="Pfam" id="PF01193">
    <property type="entry name" value="RNA_pol_L"/>
    <property type="match status" value="1"/>
</dbReference>
<feature type="domain" description="DNA-directed RNA polymerase RpoA/D/Rpb3-type" evidence="4">
    <location>
        <begin position="1"/>
        <end position="29"/>
    </location>
</feature>
<proteinExistence type="predicted"/>
<reference evidence="5 6" key="1">
    <citation type="submission" date="2020-05" db="EMBL/GenBank/DDBJ databases">
        <authorList>
            <person name="Zhang R."/>
        </authorList>
    </citation>
    <scope>NUCLEOTIDE SEQUENCE [LARGE SCALE GENOMIC DNA]</scope>
    <source>
        <strain evidence="5 6">DSM 28986</strain>
    </source>
</reference>
<evidence type="ECO:0000256" key="3">
    <source>
        <dbReference type="ARBA" id="ARBA00023163"/>
    </source>
</evidence>
<dbReference type="GO" id="GO:0006351">
    <property type="term" value="P:DNA-templated transcription"/>
    <property type="evidence" value="ECO:0007669"/>
    <property type="project" value="InterPro"/>
</dbReference>
<dbReference type="GO" id="GO:0003899">
    <property type="term" value="F:DNA-directed RNA polymerase activity"/>
    <property type="evidence" value="ECO:0007669"/>
    <property type="project" value="InterPro"/>
</dbReference>
<keyword evidence="2" id="KW-0963">Cytoplasm</keyword>
<evidence type="ECO:0000313" key="6">
    <source>
        <dbReference type="Proteomes" id="UP000546917"/>
    </source>
</evidence>
<accession>A0A7K4FQE7</accession>
<keyword evidence="1 5" id="KW-0240">DNA-directed RNA polymerase</keyword>
<protein>
    <submittedName>
        <fullName evidence="5">DNA-directed RNA polymerase subunit D</fullName>
    </submittedName>
</protein>
<name>A0A7K4FQE7_9ARCH</name>
<dbReference type="GO" id="GO:0000428">
    <property type="term" value="C:DNA-directed RNA polymerase complex"/>
    <property type="evidence" value="ECO:0007669"/>
    <property type="project" value="UniProtKB-KW"/>
</dbReference>